<protein>
    <submittedName>
        <fullName evidence="3">Redoxin domain protein</fullName>
    </submittedName>
</protein>
<keyword evidence="4" id="KW-1185">Reference proteome</keyword>
<evidence type="ECO:0000259" key="2">
    <source>
        <dbReference type="PROSITE" id="PS51352"/>
    </source>
</evidence>
<dbReference type="EMBL" id="AP013061">
    <property type="protein sequence ID" value="BAN27480.1"/>
    <property type="molecule type" value="Genomic_DNA"/>
</dbReference>
<dbReference type="Gene3D" id="3.40.30.10">
    <property type="entry name" value="Glutaredoxin"/>
    <property type="match status" value="1"/>
</dbReference>
<sequence length="195" mass="21706">MFERLKIAAVAAAMVAAFGAVAALAAFASTTASSGGKVTQGVDVQTAIQAPDFTGINQWLNSPPLDLKQLRGKVVLVDFWTFDCINCVHTLPHVKEWYSRYHDKGLVVVGVHTPEYTFERDTNNLKKAIKQYGIEYPVAQDNQYATWNAYRNQYWPALYLIDQNGKIVYSHFGEGRYAQTEEVIRGLLGLSAKQG</sequence>
<dbReference type="PROSITE" id="PS51352">
    <property type="entry name" value="THIOREDOXIN_2"/>
    <property type="match status" value="1"/>
</dbReference>
<evidence type="ECO:0000313" key="4">
    <source>
        <dbReference type="Proteomes" id="UP000013966"/>
    </source>
</evidence>
<dbReference type="SUPFAM" id="SSF52833">
    <property type="entry name" value="Thioredoxin-like"/>
    <property type="match status" value="1"/>
</dbReference>
<geneLocation type="plasmid" evidence="3 4">
    <name>p1</name>
</geneLocation>
<dbReference type="InterPro" id="IPR036249">
    <property type="entry name" value="Thioredoxin-like_sf"/>
</dbReference>
<reference evidence="3 4" key="1">
    <citation type="journal article" date="2013" name="Genome Announc.">
        <title>Complete Genome Sequence of Burkholderia sp. Strain RPE64, Bacterial Symbiont of the Bean Bug Riptortus pedestris.</title>
        <authorList>
            <person name="Shibata T.F."/>
            <person name="Maeda T."/>
            <person name="Nikoh N."/>
            <person name="Yamaguchi K."/>
            <person name="Oshima K."/>
            <person name="Hattori M."/>
            <person name="Nishiyama T."/>
            <person name="Hasebe M."/>
            <person name="Fukatsu T."/>
            <person name="Kikuchi Y."/>
            <person name="Shigenobu S."/>
        </authorList>
    </citation>
    <scope>NUCLEOTIDE SEQUENCE [LARGE SCALE GENOMIC DNA]</scope>
    <source>
        <plasmid evidence="3 4">p1</plasmid>
    </source>
</reference>
<dbReference type="InterPro" id="IPR000866">
    <property type="entry name" value="AhpC/TSA"/>
</dbReference>
<dbReference type="GO" id="GO:0016491">
    <property type="term" value="F:oxidoreductase activity"/>
    <property type="evidence" value="ECO:0007669"/>
    <property type="project" value="InterPro"/>
</dbReference>
<dbReference type="PANTHER" id="PTHR42852">
    <property type="entry name" value="THIOL:DISULFIDE INTERCHANGE PROTEIN DSBE"/>
    <property type="match status" value="1"/>
</dbReference>
<name>R4X035_9BURK</name>
<evidence type="ECO:0000256" key="1">
    <source>
        <dbReference type="SAM" id="SignalP"/>
    </source>
</evidence>
<dbReference type="CDD" id="cd03012">
    <property type="entry name" value="TlpA_like_DipZ_like"/>
    <property type="match status" value="1"/>
</dbReference>
<accession>R4X035</accession>
<dbReference type="PANTHER" id="PTHR42852:SF13">
    <property type="entry name" value="PROTEIN DIPZ"/>
    <property type="match status" value="1"/>
</dbReference>
<reference evidence="3 4" key="2">
    <citation type="journal article" date="2018" name="Int. J. Syst. Evol. Microbiol.">
        <title>Burkholderia insecticola sp. nov., a gut symbiotic bacterium of the bean bug Riptortus pedestris.</title>
        <authorList>
            <person name="Takeshita K."/>
            <person name="Tamaki H."/>
            <person name="Ohbayashi T."/>
            <person name="Meng X.-Y."/>
            <person name="Sone T."/>
            <person name="Mitani Y."/>
            <person name="Peeters C."/>
            <person name="Kikuchi Y."/>
            <person name="Vandamme P."/>
        </authorList>
    </citation>
    <scope>NUCLEOTIDE SEQUENCE [LARGE SCALE GENOMIC DNA]</scope>
    <source>
        <strain evidence="3">RPE64</strain>
        <plasmid evidence="3 4">p1</plasmid>
    </source>
</reference>
<dbReference type="Pfam" id="PF00578">
    <property type="entry name" value="AhpC-TSA"/>
    <property type="match status" value="1"/>
</dbReference>
<feature type="signal peptide" evidence="1">
    <location>
        <begin position="1"/>
        <end position="22"/>
    </location>
</feature>
<keyword evidence="3" id="KW-0614">Plasmid</keyword>
<dbReference type="PATRIC" id="fig|758793.3.peg.5689"/>
<organism evidence="3 4">
    <name type="scientific">Caballeronia insecticola</name>
    <dbReference type="NCBI Taxonomy" id="758793"/>
    <lineage>
        <taxon>Bacteria</taxon>
        <taxon>Pseudomonadati</taxon>
        <taxon>Pseudomonadota</taxon>
        <taxon>Betaproteobacteria</taxon>
        <taxon>Burkholderiales</taxon>
        <taxon>Burkholderiaceae</taxon>
        <taxon>Caballeronia</taxon>
    </lineage>
</organism>
<dbReference type="KEGG" id="buo:BRPE64_DCDS05440"/>
<dbReference type="InterPro" id="IPR013766">
    <property type="entry name" value="Thioredoxin_domain"/>
</dbReference>
<dbReference type="InterPro" id="IPR050553">
    <property type="entry name" value="Thioredoxin_ResA/DsbE_sf"/>
</dbReference>
<evidence type="ECO:0000313" key="3">
    <source>
        <dbReference type="EMBL" id="BAN27480.1"/>
    </source>
</evidence>
<dbReference type="RefSeq" id="WP_016348189.1">
    <property type="nucleotide sequence ID" value="NC_021289.1"/>
</dbReference>
<gene>
    <name evidence="3" type="ORF">BRPE64_DCDS05440</name>
</gene>
<dbReference type="HOGENOM" id="CLU_042529_8_0_4"/>
<feature type="chain" id="PRO_5004372996" evidence="1">
    <location>
        <begin position="23"/>
        <end position="195"/>
    </location>
</feature>
<keyword evidence="1" id="KW-0732">Signal</keyword>
<dbReference type="OrthoDB" id="9811352at2"/>
<feature type="domain" description="Thioredoxin" evidence="2">
    <location>
        <begin position="44"/>
        <end position="189"/>
    </location>
</feature>
<proteinExistence type="predicted"/>
<dbReference type="GO" id="GO:0016209">
    <property type="term" value="F:antioxidant activity"/>
    <property type="evidence" value="ECO:0007669"/>
    <property type="project" value="InterPro"/>
</dbReference>
<dbReference type="Proteomes" id="UP000013966">
    <property type="component" value="Plasmid p1"/>
</dbReference>
<dbReference type="AlphaFoldDB" id="R4X035"/>